<feature type="transmembrane region" description="Helical" evidence="1">
    <location>
        <begin position="163"/>
        <end position="183"/>
    </location>
</feature>
<keyword evidence="1" id="KW-0472">Membrane</keyword>
<gene>
    <name evidence="2" type="ORF">HGO97_014670</name>
</gene>
<evidence type="ECO:0000256" key="1">
    <source>
        <dbReference type="SAM" id="Phobius"/>
    </source>
</evidence>
<proteinExistence type="predicted"/>
<protein>
    <recommendedName>
        <fullName evidence="4">Polymerase</fullName>
    </recommendedName>
</protein>
<dbReference type="RefSeq" id="WP_216243057.1">
    <property type="nucleotide sequence ID" value="NZ_JABACJ020000014.1"/>
</dbReference>
<evidence type="ECO:0008006" key="4">
    <source>
        <dbReference type="Google" id="ProtNLM"/>
    </source>
</evidence>
<evidence type="ECO:0000313" key="2">
    <source>
        <dbReference type="EMBL" id="MBU3877051.1"/>
    </source>
</evidence>
<evidence type="ECO:0000313" key="3">
    <source>
        <dbReference type="Proteomes" id="UP000723714"/>
    </source>
</evidence>
<feature type="transmembrane region" description="Helical" evidence="1">
    <location>
        <begin position="125"/>
        <end position="143"/>
    </location>
</feature>
<feature type="transmembrane region" description="Helical" evidence="1">
    <location>
        <begin position="379"/>
        <end position="398"/>
    </location>
</feature>
<feature type="transmembrane region" description="Helical" evidence="1">
    <location>
        <begin position="55"/>
        <end position="71"/>
    </location>
</feature>
<organism evidence="2 3">
    <name type="scientific">Faecalicatena faecalis</name>
    <dbReference type="NCBI Taxonomy" id="2726362"/>
    <lineage>
        <taxon>Bacteria</taxon>
        <taxon>Bacillati</taxon>
        <taxon>Bacillota</taxon>
        <taxon>Clostridia</taxon>
        <taxon>Lachnospirales</taxon>
        <taxon>Lachnospiraceae</taxon>
        <taxon>Faecalicatena</taxon>
    </lineage>
</organism>
<keyword evidence="1" id="KW-0812">Transmembrane</keyword>
<accession>A0ABS6D6C3</accession>
<name>A0ABS6D6C3_9FIRM</name>
<reference evidence="2 3" key="1">
    <citation type="submission" date="2021-06" db="EMBL/GenBank/DDBJ databases">
        <title>Faecalicatena sp. nov. isolated from porcine feces.</title>
        <authorList>
            <person name="Oh B.S."/>
            <person name="Lee J.H."/>
        </authorList>
    </citation>
    <scope>NUCLEOTIDE SEQUENCE [LARGE SCALE GENOMIC DNA]</scope>
    <source>
        <strain evidence="2 3">AGMB00832</strain>
    </source>
</reference>
<feature type="transmembrane region" description="Helical" evidence="1">
    <location>
        <begin position="330"/>
        <end position="350"/>
    </location>
</feature>
<dbReference type="Proteomes" id="UP000723714">
    <property type="component" value="Unassembled WGS sequence"/>
</dbReference>
<feature type="transmembrane region" description="Helical" evidence="1">
    <location>
        <begin position="357"/>
        <end position="373"/>
    </location>
</feature>
<feature type="transmembrane region" description="Helical" evidence="1">
    <location>
        <begin position="24"/>
        <end position="43"/>
    </location>
</feature>
<feature type="transmembrane region" description="Helical" evidence="1">
    <location>
        <begin position="245"/>
        <end position="269"/>
    </location>
</feature>
<sequence length="417" mass="48449">MQSLKDWLKHRNKIENNILENEKIIENAYLFLFGIFMLYYDSYTTMFNNQWPDKFLLYLELTLGVVVFYKFAVLECAEAKEAIFIAVILAFFIVVRVNTGYGQLLDTALLIVGAYKINYKKILKVYLGVSVPIIIWTMIAARLELVTNLIYNQEGRIRESFGFVYPTDFAAHVFFVVVAWVLLRQVKCSLFELGGMIILVVFLAANCDSRNSELGILLIVGGVIYLKVMDYIAVKKNKKYYPSKLIKWVCLGSPIIFAPVMILLCRFYNPNNQIMSFLNKVTTERLKLGKRTFDNYDIQILGQYVDMVGNGGSTEKPAYYTFIDCSYINILMRYGLLIFIVVLLILEIIMLKNRSNLYILGLIVVICLHSVMEHHLFEFYYNVFIILPFASFQSVENFKNKKINREERKICDETLRM</sequence>
<keyword evidence="1" id="KW-1133">Transmembrane helix</keyword>
<feature type="transmembrane region" description="Helical" evidence="1">
    <location>
        <begin position="190"/>
        <end position="206"/>
    </location>
</feature>
<feature type="transmembrane region" description="Helical" evidence="1">
    <location>
        <begin position="212"/>
        <end position="233"/>
    </location>
</feature>
<keyword evidence="3" id="KW-1185">Reference proteome</keyword>
<feature type="transmembrane region" description="Helical" evidence="1">
    <location>
        <begin position="83"/>
        <end position="104"/>
    </location>
</feature>
<dbReference type="EMBL" id="JABACJ020000014">
    <property type="protein sequence ID" value="MBU3877051.1"/>
    <property type="molecule type" value="Genomic_DNA"/>
</dbReference>
<comment type="caution">
    <text evidence="2">The sequence shown here is derived from an EMBL/GenBank/DDBJ whole genome shotgun (WGS) entry which is preliminary data.</text>
</comment>